<dbReference type="PIRSF" id="PIRSF036289">
    <property type="entry name" value="Glycosyl_hydrolase_malt_phosph"/>
    <property type="match status" value="1"/>
</dbReference>
<sequence length="782" mass="91512">MKFHAERNTPIYAVREWEVVEEFFDIVNNYRSETIFSVGNGYIGMRGNFEEGYSGPPGTSAEGTYINGFYESWPISYGEIAYGYPEQGQTMMNVVNGKRIKLILEDEPLDMCRGEILSHRRSLHLKEGIFKRFLIWRSPKGREVKVEVERLVSLTNKHLAAIDYRVTPLNFEGEIKIISLLDSGYAEAFPREKDPRIGGEWKRYGLPVEEKKVEKDFAFLLQRTKNSGFSLVCAMENDLKTDCSYTTEEIHGVLEVGMAYVIRGKAGREIRLNKYIAYGTSRDYEQEKLATTAENIVRKGKEEGFERLKQGQQRYLEKFWERADIEIKGDPLLQQGIRFNIFHLLQSVGKDGKTNIAAKGLTGEGYEGHYFWDTEMYVIPFFLYCEPKISRKLLEYRYNTLDKARERAREMSHQKGALFPWRTINGEECSAYYPAGTAQYHINADIAFAIKRYMEATKDEDFLIEQGAEILFETARIWADLGAFLEEKGNKFCINGVTGPDEYTAIVNNNCYTNLMARENLYYAYHTAVEMQEKYKDAFETIAGKIDLTEEEILFWKQAADHMYIPYHEKRKIHPQDDSFLEKKVWDFENTPKEKYPLLLYYHPLVIYRHQVCKQADLILAQFLLSHKFSHDQKKRDYDYYEKITTHDSSLSTCIFSIMACDIGYYEKAYAYFLETARMDLDDYKGNTKHGIHTANMAGSWMCIVNGFAGMRVHDDVIRFHPYIHPSWEAYSFKIAYRGRRVKVTISRKETIYELLEGEELWIWHKENRFLLRDRAVFYECL</sequence>
<feature type="binding site" evidence="3">
    <location>
        <begin position="614"/>
        <end position="615"/>
    </location>
    <ligand>
        <name>substrate</name>
    </ligand>
</feature>
<dbReference type="InterPro" id="IPR005195">
    <property type="entry name" value="Glyco_hydro_65_M"/>
</dbReference>
<organism evidence="7 8">
    <name type="scientific">Thermotalea metallivorans</name>
    <dbReference type="NCBI Taxonomy" id="520762"/>
    <lineage>
        <taxon>Bacteria</taxon>
        <taxon>Bacillati</taxon>
        <taxon>Bacillota</taxon>
        <taxon>Clostridia</taxon>
        <taxon>Peptostreptococcales</taxon>
        <taxon>Thermotaleaceae</taxon>
        <taxon>Thermotalea</taxon>
    </lineage>
</organism>
<feature type="binding site" evidence="3">
    <location>
        <begin position="372"/>
        <end position="373"/>
    </location>
    <ligand>
        <name>substrate</name>
    </ligand>
</feature>
<feature type="domain" description="Glycoside hydrolase family 65 C-terminal" evidence="5">
    <location>
        <begin position="711"/>
        <end position="771"/>
    </location>
</feature>
<dbReference type="RefSeq" id="WP_068556295.1">
    <property type="nucleotide sequence ID" value="NZ_LOEE01000034.1"/>
</dbReference>
<dbReference type="InterPro" id="IPR005194">
    <property type="entry name" value="Glyco_hydro_65_C"/>
</dbReference>
<evidence type="ECO:0000259" key="6">
    <source>
        <dbReference type="Pfam" id="PF03636"/>
    </source>
</evidence>
<keyword evidence="7" id="KW-0328">Glycosyltransferase</keyword>
<dbReference type="Gene3D" id="2.60.420.10">
    <property type="entry name" value="Maltose phosphorylase, domain 3"/>
    <property type="match status" value="1"/>
</dbReference>
<dbReference type="AlphaFoldDB" id="A0A140L4G3"/>
<dbReference type="PANTHER" id="PTHR11051">
    <property type="entry name" value="GLYCOSYL HYDROLASE-RELATED"/>
    <property type="match status" value="1"/>
</dbReference>
<name>A0A140L4G3_9FIRM</name>
<dbReference type="STRING" id="520762.AN619_17020"/>
<dbReference type="InterPro" id="IPR012341">
    <property type="entry name" value="6hp_glycosidase-like_sf"/>
</dbReference>
<dbReference type="InterPro" id="IPR017045">
    <property type="entry name" value="Malt_Pase/Glycosyl_Hdrlase"/>
</dbReference>
<dbReference type="GO" id="GO:0047656">
    <property type="term" value="F:alpha,alpha-trehalose phosphorylase activity"/>
    <property type="evidence" value="ECO:0007669"/>
    <property type="project" value="UniProtKB-EC"/>
</dbReference>
<evidence type="ECO:0000313" key="7">
    <source>
        <dbReference type="EMBL" id="KXG75438.1"/>
    </source>
</evidence>
<dbReference type="InterPro" id="IPR008928">
    <property type="entry name" value="6-hairpin_glycosidase_sf"/>
</dbReference>
<feature type="domain" description="Glycoside hydrolase family 65 N-terminal" evidence="6">
    <location>
        <begin position="21"/>
        <end position="282"/>
    </location>
</feature>
<dbReference type="EMBL" id="LOEE01000034">
    <property type="protein sequence ID" value="KXG75438.1"/>
    <property type="molecule type" value="Genomic_DNA"/>
</dbReference>
<dbReference type="PATRIC" id="fig|520762.4.peg.1889"/>
<dbReference type="PANTHER" id="PTHR11051:SF13">
    <property type="entry name" value="GLYCOSYL TRANSFERASE"/>
    <property type="match status" value="1"/>
</dbReference>
<comment type="similarity">
    <text evidence="1">Belongs to the glycosyl hydrolase 65 family.</text>
</comment>
<dbReference type="Gene3D" id="2.70.98.40">
    <property type="entry name" value="Glycoside hydrolase, family 65, N-terminal domain"/>
    <property type="match status" value="1"/>
</dbReference>
<keyword evidence="8" id="KW-1185">Reference proteome</keyword>
<dbReference type="InterPro" id="IPR037018">
    <property type="entry name" value="GH65_N"/>
</dbReference>
<proteinExistence type="inferred from homology"/>
<evidence type="ECO:0000259" key="4">
    <source>
        <dbReference type="Pfam" id="PF03632"/>
    </source>
</evidence>
<dbReference type="Pfam" id="PF03632">
    <property type="entry name" value="Glyco_hydro_65m"/>
    <property type="match status" value="1"/>
</dbReference>
<dbReference type="EC" id="2.4.1.64" evidence="7"/>
<keyword evidence="7" id="KW-0808">Transferase</keyword>
<dbReference type="OrthoDB" id="9758855at2"/>
<dbReference type="InterPro" id="IPR011013">
    <property type="entry name" value="Gal_mutarotase_sf_dom"/>
</dbReference>
<dbReference type="GO" id="GO:0030246">
    <property type="term" value="F:carbohydrate binding"/>
    <property type="evidence" value="ECO:0007669"/>
    <property type="project" value="InterPro"/>
</dbReference>
<dbReference type="Gene3D" id="1.50.10.10">
    <property type="match status" value="1"/>
</dbReference>
<evidence type="ECO:0000256" key="3">
    <source>
        <dbReference type="PIRSR" id="PIRSR036289-51"/>
    </source>
</evidence>
<feature type="active site" description="Proton donor" evidence="2">
    <location>
        <position position="502"/>
    </location>
</feature>
<dbReference type="Pfam" id="PF03636">
    <property type="entry name" value="Glyco_hydro_65N"/>
    <property type="match status" value="1"/>
</dbReference>
<evidence type="ECO:0000313" key="8">
    <source>
        <dbReference type="Proteomes" id="UP000070456"/>
    </source>
</evidence>
<evidence type="ECO:0000256" key="1">
    <source>
        <dbReference type="ARBA" id="ARBA00006768"/>
    </source>
</evidence>
<evidence type="ECO:0000256" key="2">
    <source>
        <dbReference type="PIRSR" id="PIRSR036289-50"/>
    </source>
</evidence>
<dbReference type="GO" id="GO:0005975">
    <property type="term" value="P:carbohydrate metabolic process"/>
    <property type="evidence" value="ECO:0007669"/>
    <property type="project" value="InterPro"/>
</dbReference>
<dbReference type="Proteomes" id="UP000070456">
    <property type="component" value="Unassembled WGS sequence"/>
</dbReference>
<protein>
    <submittedName>
        <fullName evidence="7">Alpha,alpha-trehalose phosphorylase</fullName>
        <ecNumber evidence="7">2.4.1.64</ecNumber>
    </submittedName>
</protein>
<dbReference type="Pfam" id="PF03633">
    <property type="entry name" value="Glyco_hydro_65C"/>
    <property type="match status" value="1"/>
</dbReference>
<accession>A0A140L4G3</accession>
<dbReference type="SUPFAM" id="SSF48208">
    <property type="entry name" value="Six-hairpin glycosidases"/>
    <property type="match status" value="1"/>
</dbReference>
<dbReference type="InterPro" id="IPR005196">
    <property type="entry name" value="Glyco_hydro_65_N"/>
</dbReference>
<evidence type="ECO:0000259" key="5">
    <source>
        <dbReference type="Pfam" id="PF03633"/>
    </source>
</evidence>
<dbReference type="GO" id="GO:0004553">
    <property type="term" value="F:hydrolase activity, hydrolyzing O-glycosyl compounds"/>
    <property type="evidence" value="ECO:0007669"/>
    <property type="project" value="TreeGrafter"/>
</dbReference>
<feature type="domain" description="Glycoside hydrolase family 65 central catalytic" evidence="4">
    <location>
        <begin position="338"/>
        <end position="702"/>
    </location>
</feature>
<comment type="caution">
    <text evidence="7">The sequence shown here is derived from an EMBL/GenBank/DDBJ whole genome shotgun (WGS) entry which is preliminary data.</text>
</comment>
<dbReference type="SUPFAM" id="SSF74650">
    <property type="entry name" value="Galactose mutarotase-like"/>
    <property type="match status" value="1"/>
</dbReference>
<gene>
    <name evidence="7" type="primary">treP</name>
    <name evidence="7" type="ORF">AN619_17020</name>
</gene>
<reference evidence="7 8" key="1">
    <citation type="submission" date="2015-12" db="EMBL/GenBank/DDBJ databases">
        <title>Draft genome sequence of the thermoanaerobe Thermotalea metallivorans, an isolate from the runoff channel of the Great Artesian Basin, Australia.</title>
        <authorList>
            <person name="Patel B.K."/>
        </authorList>
    </citation>
    <scope>NUCLEOTIDE SEQUENCE [LARGE SCALE GENOMIC DNA]</scope>
    <source>
        <strain evidence="7 8">B2-1</strain>
    </source>
</reference>